<name>A0A9R1WYI4_LACSA</name>
<dbReference type="AlphaFoldDB" id="A0A9R1WYI4"/>
<organism evidence="1 2">
    <name type="scientific">Lactuca sativa</name>
    <name type="common">Garden lettuce</name>
    <dbReference type="NCBI Taxonomy" id="4236"/>
    <lineage>
        <taxon>Eukaryota</taxon>
        <taxon>Viridiplantae</taxon>
        <taxon>Streptophyta</taxon>
        <taxon>Embryophyta</taxon>
        <taxon>Tracheophyta</taxon>
        <taxon>Spermatophyta</taxon>
        <taxon>Magnoliopsida</taxon>
        <taxon>eudicotyledons</taxon>
        <taxon>Gunneridae</taxon>
        <taxon>Pentapetalae</taxon>
        <taxon>asterids</taxon>
        <taxon>campanulids</taxon>
        <taxon>Asterales</taxon>
        <taxon>Asteraceae</taxon>
        <taxon>Cichorioideae</taxon>
        <taxon>Cichorieae</taxon>
        <taxon>Lactucinae</taxon>
        <taxon>Lactuca</taxon>
    </lineage>
</organism>
<comment type="caution">
    <text evidence="1">The sequence shown here is derived from an EMBL/GenBank/DDBJ whole genome shotgun (WGS) entry which is preliminary data.</text>
</comment>
<proteinExistence type="predicted"/>
<gene>
    <name evidence="1" type="ORF">LSAT_V11C800435010</name>
</gene>
<reference evidence="1 2" key="1">
    <citation type="journal article" date="2017" name="Nat. Commun.">
        <title>Genome assembly with in vitro proximity ligation data and whole-genome triplication in lettuce.</title>
        <authorList>
            <person name="Reyes-Chin-Wo S."/>
            <person name="Wang Z."/>
            <person name="Yang X."/>
            <person name="Kozik A."/>
            <person name="Arikit S."/>
            <person name="Song C."/>
            <person name="Xia L."/>
            <person name="Froenicke L."/>
            <person name="Lavelle D.O."/>
            <person name="Truco M.J."/>
            <person name="Xia R."/>
            <person name="Zhu S."/>
            <person name="Xu C."/>
            <person name="Xu H."/>
            <person name="Xu X."/>
            <person name="Cox K."/>
            <person name="Korf I."/>
            <person name="Meyers B.C."/>
            <person name="Michelmore R.W."/>
        </authorList>
    </citation>
    <scope>NUCLEOTIDE SEQUENCE [LARGE SCALE GENOMIC DNA]</scope>
    <source>
        <strain evidence="2">cv. Salinas</strain>
        <tissue evidence="1">Seedlings</tissue>
    </source>
</reference>
<evidence type="ECO:0000313" key="2">
    <source>
        <dbReference type="Proteomes" id="UP000235145"/>
    </source>
</evidence>
<protein>
    <submittedName>
        <fullName evidence="1">Uncharacterized protein</fullName>
    </submittedName>
</protein>
<sequence length="119" mass="13424">MVVFTLSTIILVVVILYIKSSTPGRFRHPWFGGVTPSKSWDRRAHVSSNMVGRLVFVHPSSGELFYFRLLLCHQKGCTSFEDVRTISGYVHPTYRSACNALGIIRDDIEWLAAFNDAST</sequence>
<dbReference type="EMBL" id="NBSK02000008">
    <property type="protein sequence ID" value="KAJ0190022.1"/>
    <property type="molecule type" value="Genomic_DNA"/>
</dbReference>
<accession>A0A9R1WYI4</accession>
<evidence type="ECO:0000313" key="1">
    <source>
        <dbReference type="EMBL" id="KAJ0190022.1"/>
    </source>
</evidence>
<dbReference type="Proteomes" id="UP000235145">
    <property type="component" value="Unassembled WGS sequence"/>
</dbReference>
<keyword evidence="2" id="KW-1185">Reference proteome</keyword>